<dbReference type="InterPro" id="IPR036886">
    <property type="entry name" value="Villin_headpiece_dom_sf"/>
</dbReference>
<organism evidence="4 5">
    <name type="scientific">Symbiodinium pilosum</name>
    <name type="common">Dinoflagellate</name>
    <dbReference type="NCBI Taxonomy" id="2952"/>
    <lineage>
        <taxon>Eukaryota</taxon>
        <taxon>Sar</taxon>
        <taxon>Alveolata</taxon>
        <taxon>Dinophyceae</taxon>
        <taxon>Suessiales</taxon>
        <taxon>Symbiodiniaceae</taxon>
        <taxon>Symbiodinium</taxon>
    </lineage>
</organism>
<dbReference type="Proteomes" id="UP000649617">
    <property type="component" value="Unassembled WGS sequence"/>
</dbReference>
<dbReference type="PANTHER" id="PTHR24213">
    <property type="entry name" value="ACTIN-BINDING LIM PROTEIN"/>
    <property type="match status" value="1"/>
</dbReference>
<dbReference type="SUPFAM" id="SSF47050">
    <property type="entry name" value="VHP, Villin headpiece domain"/>
    <property type="match status" value="1"/>
</dbReference>
<dbReference type="GO" id="GO:0015629">
    <property type="term" value="C:actin cytoskeleton"/>
    <property type="evidence" value="ECO:0007669"/>
    <property type="project" value="TreeGrafter"/>
</dbReference>
<keyword evidence="2" id="KW-0732">Signal</keyword>
<dbReference type="OrthoDB" id="445232at2759"/>
<evidence type="ECO:0000256" key="2">
    <source>
        <dbReference type="SAM" id="SignalP"/>
    </source>
</evidence>
<feature type="region of interest" description="Disordered" evidence="1">
    <location>
        <begin position="58"/>
        <end position="153"/>
    </location>
</feature>
<feature type="region of interest" description="Disordered" evidence="1">
    <location>
        <begin position="172"/>
        <end position="196"/>
    </location>
</feature>
<dbReference type="InterPro" id="IPR027817">
    <property type="entry name" value="Costars_dom"/>
</dbReference>
<dbReference type="Gene3D" id="1.10.10.1540">
    <property type="entry name" value="Costar domain"/>
    <property type="match status" value="1"/>
</dbReference>
<feature type="domain" description="HP" evidence="3">
    <location>
        <begin position="276"/>
        <end position="340"/>
    </location>
</feature>
<dbReference type="GO" id="GO:0051015">
    <property type="term" value="F:actin filament binding"/>
    <property type="evidence" value="ECO:0007669"/>
    <property type="project" value="TreeGrafter"/>
</dbReference>
<dbReference type="AlphaFoldDB" id="A0A812J3H4"/>
<proteinExistence type="predicted"/>
<dbReference type="SMART" id="SM00153">
    <property type="entry name" value="VHP"/>
    <property type="match status" value="1"/>
</dbReference>
<dbReference type="EMBL" id="CAJNIZ010001647">
    <property type="protein sequence ID" value="CAE7196605.1"/>
    <property type="molecule type" value="Genomic_DNA"/>
</dbReference>
<dbReference type="InterPro" id="IPR051618">
    <property type="entry name" value="Actin-binding_LIM"/>
</dbReference>
<dbReference type="GO" id="GO:0007010">
    <property type="term" value="P:cytoskeleton organization"/>
    <property type="evidence" value="ECO:0007669"/>
    <property type="project" value="InterPro"/>
</dbReference>
<dbReference type="InterPro" id="IPR038095">
    <property type="entry name" value="Costars_sf"/>
</dbReference>
<gene>
    <name evidence="4" type="primary">VIL1</name>
    <name evidence="4" type="ORF">SPIL2461_LOCUS1660</name>
</gene>
<dbReference type="PROSITE" id="PS51089">
    <property type="entry name" value="HP"/>
    <property type="match status" value="1"/>
</dbReference>
<evidence type="ECO:0000313" key="4">
    <source>
        <dbReference type="EMBL" id="CAE7196605.1"/>
    </source>
</evidence>
<keyword evidence="5" id="KW-1185">Reference proteome</keyword>
<sequence>MIPELLCVLSAFVLDAFPVNSCEPEVKEAAAKKKGFLTFEGELLLQGQHDNVVIQLSGKDRSDGQEPSDTAPTAPAEEPPAEKPAAEEAAAEEAPAEAAPEEAAPVEASAEPAEAATKVEQPAEVPVASQPAAEAEGEAPVTTSASVKKTEDGKWKVDTGYIDYRTKDPNRLESRRSVMDSEPAKEVVTRSERDEEGKFKVDTSYINHRTGEVDRLEGRRSVLGGAGELVSSHSATVKKDDGKWKVDTSYIGYRTGDTGNLTRKEEAAEQGGGYADPASKKYSHEELKVSKGRPEDVDPARREAYLSDEDFKAVFGMPLADFNKQPKWKQQNAKKAKDLF</sequence>
<comment type="caution">
    <text evidence="4">The sequence shown here is derived from an EMBL/GenBank/DDBJ whole genome shotgun (WGS) entry which is preliminary data.</text>
</comment>
<dbReference type="Pfam" id="PF14705">
    <property type="entry name" value="Costars"/>
    <property type="match status" value="1"/>
</dbReference>
<dbReference type="GO" id="GO:0030032">
    <property type="term" value="P:lamellipodium assembly"/>
    <property type="evidence" value="ECO:0007669"/>
    <property type="project" value="TreeGrafter"/>
</dbReference>
<feature type="chain" id="PRO_5032400906" evidence="2">
    <location>
        <begin position="22"/>
        <end position="340"/>
    </location>
</feature>
<evidence type="ECO:0000256" key="1">
    <source>
        <dbReference type="SAM" id="MobiDB-lite"/>
    </source>
</evidence>
<dbReference type="Pfam" id="PF02209">
    <property type="entry name" value="VHP"/>
    <property type="match status" value="1"/>
</dbReference>
<dbReference type="InterPro" id="IPR003128">
    <property type="entry name" value="Villin_headpiece"/>
</dbReference>
<feature type="signal peptide" evidence="2">
    <location>
        <begin position="1"/>
        <end position="21"/>
    </location>
</feature>
<feature type="compositionally biased region" description="Low complexity" evidence="1">
    <location>
        <begin position="96"/>
        <end position="116"/>
    </location>
</feature>
<dbReference type="Gene3D" id="1.10.950.10">
    <property type="entry name" value="Villin headpiece domain"/>
    <property type="match status" value="1"/>
</dbReference>
<name>A0A812J3H4_SYMPI</name>
<protein>
    <submittedName>
        <fullName evidence="4">VIL1 protein</fullName>
    </submittedName>
</protein>
<accession>A0A812J3H4</accession>
<feature type="region of interest" description="Disordered" evidence="1">
    <location>
        <begin position="255"/>
        <end position="302"/>
    </location>
</feature>
<feature type="compositionally biased region" description="Basic and acidic residues" evidence="1">
    <location>
        <begin position="278"/>
        <end position="302"/>
    </location>
</feature>
<evidence type="ECO:0000313" key="5">
    <source>
        <dbReference type="Proteomes" id="UP000649617"/>
    </source>
</evidence>
<reference evidence="4" key="1">
    <citation type="submission" date="2021-02" db="EMBL/GenBank/DDBJ databases">
        <authorList>
            <person name="Dougan E. K."/>
            <person name="Rhodes N."/>
            <person name="Thang M."/>
            <person name="Chan C."/>
        </authorList>
    </citation>
    <scope>NUCLEOTIDE SEQUENCE</scope>
</reference>
<evidence type="ECO:0000259" key="3">
    <source>
        <dbReference type="PROSITE" id="PS51089"/>
    </source>
</evidence>
<dbReference type="PANTHER" id="PTHR24213:SF9">
    <property type="entry name" value="UNCOORDINATED 115A, ISOFORM B-RELATED"/>
    <property type="match status" value="1"/>
</dbReference>